<dbReference type="PROSITE" id="PS00463">
    <property type="entry name" value="ZN2_CY6_FUNGAL_1"/>
    <property type="match status" value="1"/>
</dbReference>
<keyword evidence="1" id="KW-0539">Nucleus</keyword>
<dbReference type="InterPro" id="IPR036864">
    <property type="entry name" value="Zn2-C6_fun-type_DNA-bd_sf"/>
</dbReference>
<comment type="caution">
    <text evidence="3">The sequence shown here is derived from an EMBL/GenBank/DDBJ whole genome shotgun (WGS) entry which is preliminary data.</text>
</comment>
<dbReference type="GO" id="GO:0008270">
    <property type="term" value="F:zinc ion binding"/>
    <property type="evidence" value="ECO:0007669"/>
    <property type="project" value="InterPro"/>
</dbReference>
<dbReference type="OrthoDB" id="4314040at2759"/>
<dbReference type="InterPro" id="IPR021858">
    <property type="entry name" value="Fun_TF"/>
</dbReference>
<accession>A0A9P7Z0R6</accession>
<dbReference type="SMART" id="SM00066">
    <property type="entry name" value="GAL4"/>
    <property type="match status" value="1"/>
</dbReference>
<dbReference type="Gene3D" id="4.10.240.10">
    <property type="entry name" value="Zn(2)-C6 fungal-type DNA-binding domain"/>
    <property type="match status" value="1"/>
</dbReference>
<dbReference type="SUPFAM" id="SSF57701">
    <property type="entry name" value="Zn2/Cys6 DNA-binding domain"/>
    <property type="match status" value="1"/>
</dbReference>
<dbReference type="InterPro" id="IPR001138">
    <property type="entry name" value="Zn2Cys6_DnaBD"/>
</dbReference>
<keyword evidence="4" id="KW-1185">Reference proteome</keyword>
<dbReference type="InterPro" id="IPR053175">
    <property type="entry name" value="DHMBA_Reg_Transcription_Factor"/>
</dbReference>
<dbReference type="GO" id="GO:0000981">
    <property type="term" value="F:DNA-binding transcription factor activity, RNA polymerase II-specific"/>
    <property type="evidence" value="ECO:0007669"/>
    <property type="project" value="InterPro"/>
</dbReference>
<dbReference type="Proteomes" id="UP000887226">
    <property type="component" value="Unassembled WGS sequence"/>
</dbReference>
<dbReference type="AlphaFoldDB" id="A0A9P7Z0R6"/>
<evidence type="ECO:0000256" key="1">
    <source>
        <dbReference type="ARBA" id="ARBA00023242"/>
    </source>
</evidence>
<proteinExistence type="predicted"/>
<gene>
    <name evidence="3" type="ORF">BJ878DRAFT_400793</name>
</gene>
<sequence>MVYCGRPSRGCQMCRTRRIKCDETKPTCKQCAKSRRQCPGYKHDFDIVFRNETSATKRRVNRGLGTKKKSHDQITFRTGYNNDEDKHNNESRSLAMTYRGEPSSSTILSVPIESQALCFFISNFVCKPRIAEGIGAFEYLIPIIKVEPRDSPISLAFAAVSLASLANRPNSRSGGLMIEAMTQHGKALKAINIALQTSITQKTDATLASILLLGFFETLTSEKTNMLAWGSHIDGAAQLTKIRGKKQLRTKTGLALFVTVRDQMLVNCISASKAPLASAHWWINVQEPSERGPDAFVAAISLRVAELRFEANDLLANSCRTPELLEKVNEIMKRAQAMDIEFQDWAERLPKDWLPQPVAWIDNIPGGDLMKSDIYPGRVDLYSDLIIAHTWNSARTCRLFIIGLIIRCVAWLGLAADYKTKPEYKFCHKIGSTLMTDIIASIPYHLGWPMDENGDLKAGDISSNSCHARDDPVSSPKALGGFYCIWPAFCVTSSDYATDSQRSWVKGRLRLIADLMGLNQARVYELRLPSMVVARDGMSPTPPTAT</sequence>
<dbReference type="Pfam" id="PF11951">
    <property type="entry name" value="Fungal_trans_2"/>
    <property type="match status" value="1"/>
</dbReference>
<name>A0A9P7Z0R6_9HELO</name>
<evidence type="ECO:0000313" key="4">
    <source>
        <dbReference type="Proteomes" id="UP000887226"/>
    </source>
</evidence>
<protein>
    <recommendedName>
        <fullName evidence="2">Zn(2)-C6 fungal-type domain-containing protein</fullName>
    </recommendedName>
</protein>
<feature type="domain" description="Zn(2)-C6 fungal-type" evidence="2">
    <location>
        <begin position="10"/>
        <end position="38"/>
    </location>
</feature>
<evidence type="ECO:0000313" key="3">
    <source>
        <dbReference type="EMBL" id="KAG9242793.1"/>
    </source>
</evidence>
<dbReference type="PANTHER" id="PTHR38791">
    <property type="entry name" value="ZN(II)2CYS6 TRANSCRIPTION FACTOR (EUROFUNG)-RELATED-RELATED"/>
    <property type="match status" value="1"/>
</dbReference>
<dbReference type="PROSITE" id="PS50048">
    <property type="entry name" value="ZN2_CY6_FUNGAL_2"/>
    <property type="match status" value="1"/>
</dbReference>
<dbReference type="Pfam" id="PF00172">
    <property type="entry name" value="Zn_clus"/>
    <property type="match status" value="1"/>
</dbReference>
<reference evidence="3" key="1">
    <citation type="journal article" date="2021" name="IMA Fungus">
        <title>Genomic characterization of three marine fungi, including Emericellopsis atlantica sp. nov. with signatures of a generalist lifestyle and marine biomass degradation.</title>
        <authorList>
            <person name="Hagestad O.C."/>
            <person name="Hou L."/>
            <person name="Andersen J.H."/>
            <person name="Hansen E.H."/>
            <person name="Altermark B."/>
            <person name="Li C."/>
            <person name="Kuhnert E."/>
            <person name="Cox R.J."/>
            <person name="Crous P.W."/>
            <person name="Spatafora J.W."/>
            <person name="Lail K."/>
            <person name="Amirebrahimi M."/>
            <person name="Lipzen A."/>
            <person name="Pangilinan J."/>
            <person name="Andreopoulos W."/>
            <person name="Hayes R.D."/>
            <person name="Ng V."/>
            <person name="Grigoriev I.V."/>
            <person name="Jackson S.A."/>
            <person name="Sutton T.D.S."/>
            <person name="Dobson A.D.W."/>
            <person name="Rama T."/>
        </authorList>
    </citation>
    <scope>NUCLEOTIDE SEQUENCE</scope>
    <source>
        <strain evidence="3">TRa3180A</strain>
    </source>
</reference>
<organism evidence="3 4">
    <name type="scientific">Calycina marina</name>
    <dbReference type="NCBI Taxonomy" id="1763456"/>
    <lineage>
        <taxon>Eukaryota</taxon>
        <taxon>Fungi</taxon>
        <taxon>Dikarya</taxon>
        <taxon>Ascomycota</taxon>
        <taxon>Pezizomycotina</taxon>
        <taxon>Leotiomycetes</taxon>
        <taxon>Helotiales</taxon>
        <taxon>Pezizellaceae</taxon>
        <taxon>Calycina</taxon>
    </lineage>
</organism>
<dbReference type="PANTHER" id="PTHR38791:SF13">
    <property type="entry name" value="ZN(2)-C6 FUNGAL-TYPE DOMAIN-CONTAINING PROTEIN"/>
    <property type="match status" value="1"/>
</dbReference>
<feature type="non-terminal residue" evidence="3">
    <location>
        <position position="546"/>
    </location>
</feature>
<dbReference type="CDD" id="cd00067">
    <property type="entry name" value="GAL4"/>
    <property type="match status" value="1"/>
</dbReference>
<evidence type="ECO:0000259" key="2">
    <source>
        <dbReference type="PROSITE" id="PS50048"/>
    </source>
</evidence>
<dbReference type="EMBL" id="MU254036">
    <property type="protein sequence ID" value="KAG9242793.1"/>
    <property type="molecule type" value="Genomic_DNA"/>
</dbReference>